<dbReference type="KEGG" id="mtun:MTUNDRAET4_2927"/>
<dbReference type="EMBL" id="LR536450">
    <property type="protein sequence ID" value="VFU09814.1"/>
    <property type="molecule type" value="Genomic_DNA"/>
</dbReference>
<feature type="transmembrane region" description="Helical" evidence="1">
    <location>
        <begin position="41"/>
        <end position="59"/>
    </location>
</feature>
<keyword evidence="1" id="KW-0472">Membrane</keyword>
<organism evidence="2 3">
    <name type="scientific">Methylocella tundrae</name>
    <dbReference type="NCBI Taxonomy" id="227605"/>
    <lineage>
        <taxon>Bacteria</taxon>
        <taxon>Pseudomonadati</taxon>
        <taxon>Pseudomonadota</taxon>
        <taxon>Alphaproteobacteria</taxon>
        <taxon>Hyphomicrobiales</taxon>
        <taxon>Beijerinckiaceae</taxon>
        <taxon>Methylocella</taxon>
    </lineage>
</organism>
<dbReference type="RefSeq" id="WP_341264010.1">
    <property type="nucleotide sequence ID" value="NZ_CP139089.1"/>
</dbReference>
<sequence length="67" mass="7791">MVCVWLLFTLMLFVIEPFILHRHFHKWAAEAPDAAFTWLHRAHWILLVLSLVAIFGAVAESQGWSVF</sequence>
<proteinExistence type="predicted"/>
<evidence type="ECO:0000313" key="3">
    <source>
        <dbReference type="Proteomes" id="UP000294360"/>
    </source>
</evidence>
<evidence type="ECO:0000313" key="2">
    <source>
        <dbReference type="EMBL" id="VFU09814.1"/>
    </source>
</evidence>
<keyword evidence="1" id="KW-1133">Transmembrane helix</keyword>
<dbReference type="Proteomes" id="UP000294360">
    <property type="component" value="Chromosome"/>
</dbReference>
<keyword evidence="1" id="KW-0812">Transmembrane</keyword>
<gene>
    <name evidence="2" type="ORF">MTUNDRAET4_2927</name>
</gene>
<accession>A0A4U8Z310</accession>
<evidence type="ECO:0000256" key="1">
    <source>
        <dbReference type="SAM" id="Phobius"/>
    </source>
</evidence>
<dbReference type="AlphaFoldDB" id="A0A4U8Z310"/>
<name>A0A4U8Z310_METTU</name>
<protein>
    <submittedName>
        <fullName evidence="2">Uncharacterized protein</fullName>
    </submittedName>
</protein>
<reference evidence="2 3" key="1">
    <citation type="submission" date="2019-03" db="EMBL/GenBank/DDBJ databases">
        <authorList>
            <person name="Kox A.R. M."/>
        </authorList>
    </citation>
    <scope>NUCLEOTIDE SEQUENCE [LARGE SCALE GENOMIC DNA]</scope>
    <source>
        <strain evidence="2">MTUNDRAET4 annotated genome</strain>
    </source>
</reference>